<dbReference type="AlphaFoldDB" id="A0A1H5GMQ5"/>
<dbReference type="Gene3D" id="3.90.1200.10">
    <property type="match status" value="1"/>
</dbReference>
<dbReference type="EMBL" id="FNUC01000003">
    <property type="protein sequence ID" value="SEE17042.1"/>
    <property type="molecule type" value="Genomic_DNA"/>
</dbReference>
<evidence type="ECO:0000259" key="1">
    <source>
        <dbReference type="Pfam" id="PF01636"/>
    </source>
</evidence>
<dbReference type="InterPro" id="IPR051678">
    <property type="entry name" value="AGP_Transferase"/>
</dbReference>
<gene>
    <name evidence="2" type="ORF">SAMN04488561_0601</name>
</gene>
<accession>A0A1H5GMQ5</accession>
<dbReference type="STRING" id="561176.SAMN04488561_0601"/>
<dbReference type="Pfam" id="PF01636">
    <property type="entry name" value="APH"/>
    <property type="match status" value="1"/>
</dbReference>
<organism evidence="2 3">
    <name type="scientific">Jiangella alba</name>
    <dbReference type="NCBI Taxonomy" id="561176"/>
    <lineage>
        <taxon>Bacteria</taxon>
        <taxon>Bacillati</taxon>
        <taxon>Actinomycetota</taxon>
        <taxon>Actinomycetes</taxon>
        <taxon>Jiangellales</taxon>
        <taxon>Jiangellaceae</taxon>
        <taxon>Jiangella</taxon>
    </lineage>
</organism>
<dbReference type="GO" id="GO:0016740">
    <property type="term" value="F:transferase activity"/>
    <property type="evidence" value="ECO:0007669"/>
    <property type="project" value="UniProtKB-KW"/>
</dbReference>
<dbReference type="PANTHER" id="PTHR21310">
    <property type="entry name" value="AMINOGLYCOSIDE PHOSPHOTRANSFERASE-RELATED-RELATED"/>
    <property type="match status" value="1"/>
</dbReference>
<dbReference type="SUPFAM" id="SSF56112">
    <property type="entry name" value="Protein kinase-like (PK-like)"/>
    <property type="match status" value="1"/>
</dbReference>
<sequence>MTADDTHRVLHCACLRAGLDPAPAELIRRAENSVYRLPGEVIARVGRSGQAAAAGKEVRVAHWLEDAGLAAVRALPGVDQPVDVDGVPVTFWRALPPHQEAADPQLAAVLRRLHALDPPDEFALPELAPFVRIRDRIEAAPTVPAADRAWLLGYLADLEDRMAELPDGLAAAVVHGDAWAGNVVADDDGTVWLLDLERFAVGPPEWDLVSTAVRLTSFGTLDAAGYARFCAAYGHDVIGWAGYETLRDIRELRACSYMLQHAWRGDAARAEAERRVGCLRGRCGDRPWRWRRVF</sequence>
<evidence type="ECO:0000313" key="2">
    <source>
        <dbReference type="EMBL" id="SEE17042.1"/>
    </source>
</evidence>
<keyword evidence="3" id="KW-1185">Reference proteome</keyword>
<dbReference type="Proteomes" id="UP000181980">
    <property type="component" value="Unassembled WGS sequence"/>
</dbReference>
<protein>
    <submittedName>
        <fullName evidence="2">Phosphotransferase enzyme family protein</fullName>
    </submittedName>
</protein>
<proteinExistence type="predicted"/>
<dbReference type="PANTHER" id="PTHR21310:SF40">
    <property type="entry name" value="AMINOGLYCOSIDE PHOSPHOTRANSFERASE DOMAIN-CONTAINING PROTEIN-RELATED"/>
    <property type="match status" value="1"/>
</dbReference>
<evidence type="ECO:0000313" key="3">
    <source>
        <dbReference type="Proteomes" id="UP000181980"/>
    </source>
</evidence>
<feature type="domain" description="Aminoglycoside phosphotransferase" evidence="1">
    <location>
        <begin position="30"/>
        <end position="243"/>
    </location>
</feature>
<reference evidence="3" key="1">
    <citation type="submission" date="2016-10" db="EMBL/GenBank/DDBJ databases">
        <authorList>
            <person name="Varghese N."/>
            <person name="Submissions S."/>
        </authorList>
    </citation>
    <scope>NUCLEOTIDE SEQUENCE [LARGE SCALE GENOMIC DNA]</scope>
    <source>
        <strain evidence="3">DSM 45237</strain>
    </source>
</reference>
<dbReference type="InterPro" id="IPR002575">
    <property type="entry name" value="Aminoglycoside_PTrfase"/>
</dbReference>
<dbReference type="RefSeq" id="WP_069110566.1">
    <property type="nucleotide sequence ID" value="NZ_FNUC01000003.1"/>
</dbReference>
<name>A0A1H5GMQ5_9ACTN</name>
<keyword evidence="2" id="KW-0808">Transferase</keyword>
<dbReference type="OrthoDB" id="3723194at2"/>
<dbReference type="InterPro" id="IPR011009">
    <property type="entry name" value="Kinase-like_dom_sf"/>
</dbReference>